<feature type="transmembrane region" description="Helical" evidence="1">
    <location>
        <begin position="406"/>
        <end position="426"/>
    </location>
</feature>
<feature type="transmembrane region" description="Helical" evidence="1">
    <location>
        <begin position="117"/>
        <end position="141"/>
    </location>
</feature>
<proteinExistence type="predicted"/>
<dbReference type="Proteomes" id="UP000009168">
    <property type="component" value="Unassembled WGS sequence"/>
</dbReference>
<dbReference type="EMBL" id="GG662712">
    <property type="protein sequence ID" value="EAR82434.2"/>
    <property type="molecule type" value="Genomic_DNA"/>
</dbReference>
<evidence type="ECO:0000313" key="3">
    <source>
        <dbReference type="Proteomes" id="UP000009168"/>
    </source>
</evidence>
<keyword evidence="3" id="KW-1185">Reference proteome</keyword>
<dbReference type="InParanoid" id="Q22AY0"/>
<gene>
    <name evidence="2" type="ORF">TTHERM_01142680</name>
</gene>
<dbReference type="GeneID" id="7832045"/>
<feature type="transmembrane region" description="Helical" evidence="1">
    <location>
        <begin position="80"/>
        <end position="105"/>
    </location>
</feature>
<evidence type="ECO:0000256" key="1">
    <source>
        <dbReference type="SAM" id="Phobius"/>
    </source>
</evidence>
<keyword evidence="1" id="KW-0472">Membrane</keyword>
<reference evidence="3" key="1">
    <citation type="journal article" date="2006" name="PLoS Biol.">
        <title>Macronuclear genome sequence of the ciliate Tetrahymena thermophila, a model eukaryote.</title>
        <authorList>
            <person name="Eisen J.A."/>
            <person name="Coyne R.S."/>
            <person name="Wu M."/>
            <person name="Wu D."/>
            <person name="Thiagarajan M."/>
            <person name="Wortman J.R."/>
            <person name="Badger J.H."/>
            <person name="Ren Q."/>
            <person name="Amedeo P."/>
            <person name="Jones K.M."/>
            <person name="Tallon L.J."/>
            <person name="Delcher A.L."/>
            <person name="Salzberg S.L."/>
            <person name="Silva J.C."/>
            <person name="Haas B.J."/>
            <person name="Majoros W.H."/>
            <person name="Farzad M."/>
            <person name="Carlton J.M."/>
            <person name="Smith R.K. Jr."/>
            <person name="Garg J."/>
            <person name="Pearlman R.E."/>
            <person name="Karrer K.M."/>
            <person name="Sun L."/>
            <person name="Manning G."/>
            <person name="Elde N.C."/>
            <person name="Turkewitz A.P."/>
            <person name="Asai D.J."/>
            <person name="Wilkes D.E."/>
            <person name="Wang Y."/>
            <person name="Cai H."/>
            <person name="Collins K."/>
            <person name="Stewart B.A."/>
            <person name="Lee S.R."/>
            <person name="Wilamowska K."/>
            <person name="Weinberg Z."/>
            <person name="Ruzzo W.L."/>
            <person name="Wloga D."/>
            <person name="Gaertig J."/>
            <person name="Frankel J."/>
            <person name="Tsao C.-C."/>
            <person name="Gorovsky M.A."/>
            <person name="Keeling P.J."/>
            <person name="Waller R.F."/>
            <person name="Patron N.J."/>
            <person name="Cherry J.M."/>
            <person name="Stover N.A."/>
            <person name="Krieger C.J."/>
            <person name="del Toro C."/>
            <person name="Ryder H.F."/>
            <person name="Williamson S.C."/>
            <person name="Barbeau R.A."/>
            <person name="Hamilton E.P."/>
            <person name="Orias E."/>
        </authorList>
    </citation>
    <scope>NUCLEOTIDE SEQUENCE [LARGE SCALE GENOMIC DNA]</scope>
    <source>
        <strain evidence="3">SB210</strain>
    </source>
</reference>
<feature type="transmembrane region" description="Helical" evidence="1">
    <location>
        <begin position="164"/>
        <end position="181"/>
    </location>
</feature>
<dbReference type="RefSeq" id="XP_001030097.2">
    <property type="nucleotide sequence ID" value="XM_001030097.3"/>
</dbReference>
<name>Q22AY0_TETTS</name>
<accession>Q22AY0</accession>
<evidence type="ECO:0000313" key="2">
    <source>
        <dbReference type="EMBL" id="EAR82434.2"/>
    </source>
</evidence>
<protein>
    <submittedName>
        <fullName evidence="2">Transmembrane protein, putative</fullName>
    </submittedName>
</protein>
<keyword evidence="1 2" id="KW-0812">Transmembrane</keyword>
<sequence>MNQTLFALYAFCKRRNDQLLIYVIIYYNSIIIQKIKQKHQFKQDLKAQLLGYLQIVHSSCRQNLLEQNYRLMTDQKDLNLAIMISASVVCPFYYIQMITLLIQLYKIIKMNTIKKQFFILFYVILITITLCSLVQVTIQIFKEAEDVVNKKLIEQITVNFCDTFKVLAFSVSILMLCYKWYELYLNYFYSVRTAKNQIRRYKICATIYVITSLTAYILSIIYTGVKNDYEGFNYNEDLIKRAGHNIEKEKIPYLLLYDIYFKLPQNNSFVNTNTLLLLLWRTIQNEIFDKHWICVLLTFQLFLKNKCFIYLFQIKNCLFSVYRNYFKFPSSVFDGFLYHSLQFKIRKKIQRNAAKLKCWKNQLIFGGRKQINYFGIKSSIRMIDFKLLFSLKIKQNIIKNLKKIKFINLLKLIFIYYFIEYLYLCVCNKYQFKKKKIISKSKDKIKINFINSKKIIKSQQYLIQKQIKINLLKMLDFMFCKFKRQKYFFIIQP</sequence>
<dbReference type="KEGG" id="tet:TTHERM_01142680"/>
<dbReference type="HOGENOM" id="CLU_935338_0_0_1"/>
<dbReference type="AlphaFoldDB" id="Q22AY0"/>
<organism evidence="2 3">
    <name type="scientific">Tetrahymena thermophila (strain SB210)</name>
    <dbReference type="NCBI Taxonomy" id="312017"/>
    <lineage>
        <taxon>Eukaryota</taxon>
        <taxon>Sar</taxon>
        <taxon>Alveolata</taxon>
        <taxon>Ciliophora</taxon>
        <taxon>Intramacronucleata</taxon>
        <taxon>Oligohymenophorea</taxon>
        <taxon>Hymenostomatida</taxon>
        <taxon>Tetrahymenina</taxon>
        <taxon>Tetrahymenidae</taxon>
        <taxon>Tetrahymena</taxon>
    </lineage>
</organism>
<feature type="transmembrane region" description="Helical" evidence="1">
    <location>
        <begin position="201"/>
        <end position="222"/>
    </location>
</feature>
<keyword evidence="1" id="KW-1133">Transmembrane helix</keyword>